<dbReference type="InterPro" id="IPR015854">
    <property type="entry name" value="ABC_transpr_LolD-like"/>
</dbReference>
<keyword evidence="2" id="KW-0547">Nucleotide-binding</keyword>
<dbReference type="InterPro" id="IPR003439">
    <property type="entry name" value="ABC_transporter-like_ATP-bd"/>
</dbReference>
<comment type="caution">
    <text evidence="5">The sequence shown here is derived from an EMBL/GenBank/DDBJ whole genome shotgun (WGS) entry which is preliminary data.</text>
</comment>
<evidence type="ECO:0000313" key="5">
    <source>
        <dbReference type="EMBL" id="MCC2176983.1"/>
    </source>
</evidence>
<accession>A0AAW4W0S3</accession>
<feature type="domain" description="ABC transporter" evidence="4">
    <location>
        <begin position="2"/>
        <end position="218"/>
    </location>
</feature>
<dbReference type="Gene3D" id="3.40.50.300">
    <property type="entry name" value="P-loop containing nucleotide triphosphate hydrolases"/>
    <property type="match status" value="1"/>
</dbReference>
<dbReference type="Proteomes" id="UP001298753">
    <property type="component" value="Unassembled WGS sequence"/>
</dbReference>
<sequence>MLKLIHASKIYAKNGICALNAVDLTVQDGDYISVTGASGSGKSTLMHILGLLDSLTDGEYLLDGAAVAHLSAKQRARLRSEKIGFVFQQFRLLTGMTALENVALPLALQGVPRHERSERALAVLERVGLSDRANHRPHQLSGGQQQRVAIARAVVTEPCVILADEPTAGLDPAAADSVLELFDRLHRSGHTLVLITHDERAAQCAARRMHLENGCLFG</sequence>
<evidence type="ECO:0000313" key="6">
    <source>
        <dbReference type="Proteomes" id="UP001298753"/>
    </source>
</evidence>
<dbReference type="EMBL" id="JAJEPX010000019">
    <property type="protein sequence ID" value="MCC2176983.1"/>
    <property type="molecule type" value="Genomic_DNA"/>
</dbReference>
<reference evidence="5 6" key="1">
    <citation type="submission" date="2021-10" db="EMBL/GenBank/DDBJ databases">
        <title>Anaerobic single-cell dispensing facilitates the cultivation of human gut bacteria.</title>
        <authorList>
            <person name="Afrizal A."/>
        </authorList>
    </citation>
    <scope>NUCLEOTIDE SEQUENCE [LARGE SCALE GENOMIC DNA]</scope>
    <source>
        <strain evidence="5 6">CLA-AA-H270</strain>
    </source>
</reference>
<evidence type="ECO:0000256" key="3">
    <source>
        <dbReference type="ARBA" id="ARBA00022840"/>
    </source>
</evidence>
<dbReference type="GeneID" id="98660900"/>
<dbReference type="PANTHER" id="PTHR24220">
    <property type="entry name" value="IMPORT ATP-BINDING PROTEIN"/>
    <property type="match status" value="1"/>
</dbReference>
<protein>
    <submittedName>
        <fullName evidence="5">ABC transporter ATP-binding protein</fullName>
    </submittedName>
</protein>
<dbReference type="Pfam" id="PF00005">
    <property type="entry name" value="ABC_tran"/>
    <property type="match status" value="1"/>
</dbReference>
<organism evidence="5 6">
    <name type="scientific">Agathobaculum butyriciproducens</name>
    <dbReference type="NCBI Taxonomy" id="1628085"/>
    <lineage>
        <taxon>Bacteria</taxon>
        <taxon>Bacillati</taxon>
        <taxon>Bacillota</taxon>
        <taxon>Clostridia</taxon>
        <taxon>Eubacteriales</taxon>
        <taxon>Butyricicoccaceae</taxon>
        <taxon>Agathobaculum</taxon>
    </lineage>
</organism>
<dbReference type="SUPFAM" id="SSF52540">
    <property type="entry name" value="P-loop containing nucleoside triphosphate hydrolases"/>
    <property type="match status" value="1"/>
</dbReference>
<dbReference type="InterPro" id="IPR017871">
    <property type="entry name" value="ABC_transporter-like_CS"/>
</dbReference>
<dbReference type="GO" id="GO:0098796">
    <property type="term" value="C:membrane protein complex"/>
    <property type="evidence" value="ECO:0007669"/>
    <property type="project" value="UniProtKB-ARBA"/>
</dbReference>
<dbReference type="RefSeq" id="WP_227600724.1">
    <property type="nucleotide sequence ID" value="NZ_JAJEPX010000019.1"/>
</dbReference>
<dbReference type="GO" id="GO:0022857">
    <property type="term" value="F:transmembrane transporter activity"/>
    <property type="evidence" value="ECO:0007669"/>
    <property type="project" value="TreeGrafter"/>
</dbReference>
<dbReference type="PROSITE" id="PS00211">
    <property type="entry name" value="ABC_TRANSPORTER_1"/>
    <property type="match status" value="1"/>
</dbReference>
<dbReference type="InterPro" id="IPR017911">
    <property type="entry name" value="MacB-like_ATP-bd"/>
</dbReference>
<evidence type="ECO:0000259" key="4">
    <source>
        <dbReference type="PROSITE" id="PS50893"/>
    </source>
</evidence>
<dbReference type="PROSITE" id="PS50893">
    <property type="entry name" value="ABC_TRANSPORTER_2"/>
    <property type="match status" value="1"/>
</dbReference>
<dbReference type="PANTHER" id="PTHR24220:SF86">
    <property type="entry name" value="ABC TRANSPORTER ABCH.1"/>
    <property type="match status" value="1"/>
</dbReference>
<proteinExistence type="predicted"/>
<name>A0AAW4W0S3_9FIRM</name>
<dbReference type="InterPro" id="IPR003593">
    <property type="entry name" value="AAA+_ATPase"/>
</dbReference>
<dbReference type="AlphaFoldDB" id="A0AAW4W0S3"/>
<dbReference type="FunFam" id="3.40.50.300:FF:000032">
    <property type="entry name" value="Export ABC transporter ATP-binding protein"/>
    <property type="match status" value="1"/>
</dbReference>
<dbReference type="SMART" id="SM00382">
    <property type="entry name" value="AAA"/>
    <property type="match status" value="1"/>
</dbReference>
<dbReference type="InterPro" id="IPR027417">
    <property type="entry name" value="P-loop_NTPase"/>
</dbReference>
<gene>
    <name evidence="5" type="ORF">LKD22_07565</name>
</gene>
<dbReference type="GO" id="GO:0005886">
    <property type="term" value="C:plasma membrane"/>
    <property type="evidence" value="ECO:0007669"/>
    <property type="project" value="TreeGrafter"/>
</dbReference>
<evidence type="ECO:0000256" key="1">
    <source>
        <dbReference type="ARBA" id="ARBA00022448"/>
    </source>
</evidence>
<dbReference type="GO" id="GO:0016887">
    <property type="term" value="F:ATP hydrolysis activity"/>
    <property type="evidence" value="ECO:0007669"/>
    <property type="project" value="InterPro"/>
</dbReference>
<keyword evidence="3 5" id="KW-0067">ATP-binding</keyword>
<keyword evidence="1" id="KW-0813">Transport</keyword>
<keyword evidence="6" id="KW-1185">Reference proteome</keyword>
<dbReference type="CDD" id="cd03255">
    <property type="entry name" value="ABC_MJ0796_LolCDE_FtsE"/>
    <property type="match status" value="1"/>
</dbReference>
<dbReference type="GO" id="GO:0005524">
    <property type="term" value="F:ATP binding"/>
    <property type="evidence" value="ECO:0007669"/>
    <property type="project" value="UniProtKB-KW"/>
</dbReference>
<evidence type="ECO:0000256" key="2">
    <source>
        <dbReference type="ARBA" id="ARBA00022741"/>
    </source>
</evidence>